<dbReference type="SUPFAM" id="SSF109604">
    <property type="entry name" value="HD-domain/PDEase-like"/>
    <property type="match status" value="1"/>
</dbReference>
<protein>
    <submittedName>
        <fullName evidence="1">HD family phosphohydrolase</fullName>
    </submittedName>
</protein>
<name>A0A926I2Y4_9FIRM</name>
<dbReference type="RefSeq" id="WP_177713717.1">
    <property type="nucleotide sequence ID" value="NZ_JACRSQ010000025.1"/>
</dbReference>
<dbReference type="AlphaFoldDB" id="A0A926I2Y4"/>
<evidence type="ECO:0000313" key="1">
    <source>
        <dbReference type="EMBL" id="MBC8544566.1"/>
    </source>
</evidence>
<sequence length="158" mass="18845">MELPAKAIRLPRDREYLDCVWDLLLNPAVRRMNQYVQHGSTTCLRHCLNVSYRSYCACRRLGLNYRSAARAGLLHDLFLYDWHYHYDVTGDAFHGLTHPRKALRNAQKIFALTDMEQNAILRHMWPLTLIPPRYREAYVIIWYDKYCGVLETFHRPVY</sequence>
<evidence type="ECO:0000313" key="2">
    <source>
        <dbReference type="Proteomes" id="UP000657006"/>
    </source>
</evidence>
<comment type="caution">
    <text evidence="1">The sequence shown here is derived from an EMBL/GenBank/DDBJ whole genome shotgun (WGS) entry which is preliminary data.</text>
</comment>
<dbReference type="Proteomes" id="UP000657006">
    <property type="component" value="Unassembled WGS sequence"/>
</dbReference>
<accession>A0A926I2Y4</accession>
<reference evidence="1" key="1">
    <citation type="submission" date="2020-08" db="EMBL/GenBank/DDBJ databases">
        <title>Genome public.</title>
        <authorList>
            <person name="Liu C."/>
            <person name="Sun Q."/>
        </authorList>
    </citation>
    <scope>NUCLEOTIDE SEQUENCE</scope>
    <source>
        <strain evidence="1">NSJ-32</strain>
    </source>
</reference>
<dbReference type="EMBL" id="JACRSQ010000025">
    <property type="protein sequence ID" value="MBC8544566.1"/>
    <property type="molecule type" value="Genomic_DNA"/>
</dbReference>
<dbReference type="Gene3D" id="1.10.3210.10">
    <property type="entry name" value="Hypothetical protein af1432"/>
    <property type="match status" value="1"/>
</dbReference>
<keyword evidence="2" id="KW-1185">Reference proteome</keyword>
<gene>
    <name evidence="1" type="ORF">H8730_13545</name>
</gene>
<proteinExistence type="predicted"/>
<organism evidence="1 2">
    <name type="scientific">Bianquea renquensis</name>
    <dbReference type="NCBI Taxonomy" id="2763661"/>
    <lineage>
        <taxon>Bacteria</taxon>
        <taxon>Bacillati</taxon>
        <taxon>Bacillota</taxon>
        <taxon>Clostridia</taxon>
        <taxon>Eubacteriales</taxon>
        <taxon>Bianqueaceae</taxon>
        <taxon>Bianquea</taxon>
    </lineage>
</organism>